<comment type="caution">
    <text evidence="12">The sequence shown here is derived from an EMBL/GenBank/DDBJ whole genome shotgun (WGS) entry which is preliminary data.</text>
</comment>
<keyword evidence="5 12" id="KW-0347">Helicase</keyword>
<dbReference type="GO" id="GO:0003677">
    <property type="term" value="F:DNA binding"/>
    <property type="evidence" value="ECO:0007669"/>
    <property type="project" value="UniProtKB-KW"/>
</dbReference>
<evidence type="ECO:0000256" key="2">
    <source>
        <dbReference type="ARBA" id="ARBA00022705"/>
    </source>
</evidence>
<accession>A0A923EBY5</accession>
<evidence type="ECO:0000259" key="11">
    <source>
        <dbReference type="PROSITE" id="PS51199"/>
    </source>
</evidence>
<reference evidence="12 13" key="1">
    <citation type="submission" date="2020-04" db="EMBL/GenBank/DDBJ databases">
        <title>Genomic insights into acetone-butanol-ethanol (ABE) fermentation by sequencing solventogenic clostridia strains.</title>
        <authorList>
            <person name="Brown S."/>
        </authorList>
    </citation>
    <scope>NUCLEOTIDE SEQUENCE [LARGE SCALE GENOMIC DNA]</scope>
    <source>
        <strain evidence="12 13">DJ011</strain>
    </source>
</reference>
<evidence type="ECO:0000313" key="13">
    <source>
        <dbReference type="Proteomes" id="UP000563151"/>
    </source>
</evidence>
<dbReference type="Gene3D" id="1.10.860.10">
    <property type="entry name" value="DNAb Helicase, Chain A"/>
    <property type="match status" value="1"/>
</dbReference>
<dbReference type="PANTHER" id="PTHR30153:SF2">
    <property type="entry name" value="REPLICATIVE DNA HELICASE"/>
    <property type="match status" value="1"/>
</dbReference>
<feature type="domain" description="SF4 helicase" evidence="11">
    <location>
        <begin position="190"/>
        <end position="459"/>
    </location>
</feature>
<keyword evidence="2" id="KW-0235">DNA replication</keyword>
<evidence type="ECO:0000313" key="12">
    <source>
        <dbReference type="EMBL" id="MBC2398974.1"/>
    </source>
</evidence>
<proteinExistence type="inferred from homology"/>
<keyword evidence="7" id="KW-0238">DNA-binding</keyword>
<dbReference type="InterPro" id="IPR016136">
    <property type="entry name" value="DNA_helicase_N/primase_C"/>
</dbReference>
<dbReference type="SUPFAM" id="SSF52540">
    <property type="entry name" value="P-loop containing nucleoside triphosphate hydrolases"/>
    <property type="match status" value="1"/>
</dbReference>
<dbReference type="EC" id="5.6.2.3" evidence="9"/>
<keyword evidence="6" id="KW-0067">ATP-binding</keyword>
<dbReference type="Gene3D" id="3.40.50.300">
    <property type="entry name" value="P-loop containing nucleotide triphosphate hydrolases"/>
    <property type="match status" value="1"/>
</dbReference>
<dbReference type="SUPFAM" id="SSF48024">
    <property type="entry name" value="N-terminal domain of DnaB helicase"/>
    <property type="match status" value="1"/>
</dbReference>
<dbReference type="GO" id="GO:0005524">
    <property type="term" value="F:ATP binding"/>
    <property type="evidence" value="ECO:0007669"/>
    <property type="project" value="UniProtKB-KW"/>
</dbReference>
<dbReference type="InterPro" id="IPR027417">
    <property type="entry name" value="P-loop_NTPase"/>
</dbReference>
<evidence type="ECO:0000256" key="9">
    <source>
        <dbReference type="ARBA" id="ARBA00044969"/>
    </source>
</evidence>
<dbReference type="Proteomes" id="UP000563151">
    <property type="component" value="Unassembled WGS sequence"/>
</dbReference>
<evidence type="ECO:0000256" key="6">
    <source>
        <dbReference type="ARBA" id="ARBA00022840"/>
    </source>
</evidence>
<dbReference type="AlphaFoldDB" id="A0A923EBY5"/>
<dbReference type="GO" id="GO:0016787">
    <property type="term" value="F:hydrolase activity"/>
    <property type="evidence" value="ECO:0007669"/>
    <property type="project" value="UniProtKB-KW"/>
</dbReference>
<evidence type="ECO:0000256" key="4">
    <source>
        <dbReference type="ARBA" id="ARBA00022801"/>
    </source>
</evidence>
<dbReference type="PANTHER" id="PTHR30153">
    <property type="entry name" value="REPLICATIVE DNA HELICASE DNAB"/>
    <property type="match status" value="1"/>
</dbReference>
<comment type="catalytic activity">
    <reaction evidence="10">
        <text>ATP + H2O = ADP + phosphate + H(+)</text>
        <dbReference type="Rhea" id="RHEA:13065"/>
        <dbReference type="ChEBI" id="CHEBI:15377"/>
        <dbReference type="ChEBI" id="CHEBI:15378"/>
        <dbReference type="ChEBI" id="CHEBI:30616"/>
        <dbReference type="ChEBI" id="CHEBI:43474"/>
        <dbReference type="ChEBI" id="CHEBI:456216"/>
        <dbReference type="EC" id="5.6.2.3"/>
    </reaction>
</comment>
<dbReference type="GO" id="GO:0043139">
    <property type="term" value="F:5'-3' DNA helicase activity"/>
    <property type="evidence" value="ECO:0007669"/>
    <property type="project" value="UniProtKB-EC"/>
</dbReference>
<dbReference type="Pfam" id="PF00772">
    <property type="entry name" value="DnaB"/>
    <property type="match status" value="1"/>
</dbReference>
<keyword evidence="13" id="KW-1185">Reference proteome</keyword>
<dbReference type="InterPro" id="IPR007693">
    <property type="entry name" value="DNA_helicase_DnaB-like_N"/>
</dbReference>
<dbReference type="EMBL" id="JAAZWO010000020">
    <property type="protein sequence ID" value="MBC2398974.1"/>
    <property type="molecule type" value="Genomic_DNA"/>
</dbReference>
<dbReference type="CDD" id="cd00984">
    <property type="entry name" value="DnaB_C"/>
    <property type="match status" value="1"/>
</dbReference>
<name>A0A923EBY5_CLOTT</name>
<keyword evidence="4" id="KW-0378">Hydrolase</keyword>
<evidence type="ECO:0000256" key="10">
    <source>
        <dbReference type="ARBA" id="ARBA00048954"/>
    </source>
</evidence>
<organism evidence="12 13">
    <name type="scientific">Clostridium tetanomorphum</name>
    <dbReference type="NCBI Taxonomy" id="1553"/>
    <lineage>
        <taxon>Bacteria</taxon>
        <taxon>Bacillati</taxon>
        <taxon>Bacillota</taxon>
        <taxon>Clostridia</taxon>
        <taxon>Eubacteriales</taxon>
        <taxon>Clostridiaceae</taxon>
        <taxon>Clostridium</taxon>
    </lineage>
</organism>
<dbReference type="Pfam" id="PF03796">
    <property type="entry name" value="DnaB_C"/>
    <property type="match status" value="1"/>
</dbReference>
<dbReference type="PROSITE" id="PS51199">
    <property type="entry name" value="SF4_HELICASE"/>
    <property type="match status" value="1"/>
</dbReference>
<evidence type="ECO:0000256" key="5">
    <source>
        <dbReference type="ARBA" id="ARBA00022806"/>
    </source>
</evidence>
<evidence type="ECO:0000256" key="8">
    <source>
        <dbReference type="ARBA" id="ARBA00023235"/>
    </source>
</evidence>
<protein>
    <recommendedName>
        <fullName evidence="9">DNA 5'-3' helicase</fullName>
        <ecNumber evidence="9">5.6.2.3</ecNumber>
    </recommendedName>
</protein>
<comment type="similarity">
    <text evidence="1">Belongs to the helicase family. DnaB subfamily.</text>
</comment>
<dbReference type="InterPro" id="IPR007694">
    <property type="entry name" value="DNA_helicase_DnaB-like_C"/>
</dbReference>
<evidence type="ECO:0000256" key="1">
    <source>
        <dbReference type="ARBA" id="ARBA00008428"/>
    </source>
</evidence>
<gene>
    <name evidence="12" type="ORF">HGG79_14500</name>
</gene>
<dbReference type="GO" id="GO:0006260">
    <property type="term" value="P:DNA replication"/>
    <property type="evidence" value="ECO:0007669"/>
    <property type="project" value="UniProtKB-KW"/>
</dbReference>
<sequence length="460" mass="51801">MMDGMVIKNLNEGVEYMINQPLPNDKKAEMALLSNIFNKNDIMVEAIGSLKPIDFYDKANEVIFNKMLELYTKNIPLDVITLSNSMGEELLKSIGGITYLSQVMAYSISAANYKTYINLIKSMSDKRQIIKSCYQALEAAMEKGSDVGSIVDKIETSFMFINEKGEGERTVNSSELMEGTLSAIEDGYKNGGVISGITTGYIPLDNATNGFVRQDLFVIAARPSMGKTALTLNILNKLPKEYKAMLFELEMSKEKLGIRLLAPKVLLSSKDLARGKLNSDKDFERIIMKATEIVNKDNIFINAKPNLSINEIRAEAKKVKIKYGLDIIFIDHIGKIKPDNLKASRNDQIGQICNELKAIAKELNICVVILSQLNRACEQRQNKRPMLSDLRDSGNIEQDADQIVFLYRDDYYAERENRESRKPGILEILIAKNRDGEAGIIELYYNTKYQIITEKSLFSL</sequence>
<keyword evidence="3" id="KW-0547">Nucleotide-binding</keyword>
<dbReference type="InterPro" id="IPR036185">
    <property type="entry name" value="DNA_heli_DnaB-like_N_sf"/>
</dbReference>
<dbReference type="GO" id="GO:0005829">
    <property type="term" value="C:cytosol"/>
    <property type="evidence" value="ECO:0007669"/>
    <property type="project" value="TreeGrafter"/>
</dbReference>
<evidence type="ECO:0000256" key="7">
    <source>
        <dbReference type="ARBA" id="ARBA00023125"/>
    </source>
</evidence>
<keyword evidence="8" id="KW-0413">Isomerase</keyword>
<evidence type="ECO:0000256" key="3">
    <source>
        <dbReference type="ARBA" id="ARBA00022741"/>
    </source>
</evidence>